<proteinExistence type="predicted"/>
<evidence type="ECO:0008006" key="7">
    <source>
        <dbReference type="Google" id="ProtNLM"/>
    </source>
</evidence>
<feature type="transmembrane region" description="Helical" evidence="2">
    <location>
        <begin position="21"/>
        <end position="40"/>
    </location>
</feature>
<feature type="domain" description="RND related barrel-sandwich hybrid" evidence="4">
    <location>
        <begin position="67"/>
        <end position="271"/>
    </location>
</feature>
<keyword evidence="2" id="KW-0472">Membrane</keyword>
<organism evidence="5 6">
    <name type="scientific">Fusibacter ferrireducens</name>
    <dbReference type="NCBI Taxonomy" id="2785058"/>
    <lineage>
        <taxon>Bacteria</taxon>
        <taxon>Bacillati</taxon>
        <taxon>Bacillota</taxon>
        <taxon>Clostridia</taxon>
        <taxon>Eubacteriales</taxon>
        <taxon>Eubacteriales Family XII. Incertae Sedis</taxon>
        <taxon>Fusibacter</taxon>
    </lineage>
</organism>
<reference evidence="5 6" key="1">
    <citation type="submission" date="2020-11" db="EMBL/GenBank/DDBJ databases">
        <title>Fusibacter basophilias sp. nov.</title>
        <authorList>
            <person name="Qiu D."/>
        </authorList>
    </citation>
    <scope>NUCLEOTIDE SEQUENCE [LARGE SCALE GENOMIC DNA]</scope>
    <source>
        <strain evidence="5 6">Q10-2</strain>
    </source>
</reference>
<dbReference type="Proteomes" id="UP000614200">
    <property type="component" value="Unassembled WGS sequence"/>
</dbReference>
<accession>A0ABR9ZMH3</accession>
<evidence type="ECO:0000259" key="3">
    <source>
        <dbReference type="Pfam" id="PF26011"/>
    </source>
</evidence>
<evidence type="ECO:0000256" key="2">
    <source>
        <dbReference type="SAM" id="Phobius"/>
    </source>
</evidence>
<dbReference type="EMBL" id="JADKNH010000001">
    <property type="protein sequence ID" value="MBF4691634.1"/>
    <property type="molecule type" value="Genomic_DNA"/>
</dbReference>
<comment type="caution">
    <text evidence="5">The sequence shown here is derived from an EMBL/GenBank/DDBJ whole genome shotgun (WGS) entry which is preliminary data.</text>
</comment>
<keyword evidence="2" id="KW-0812">Transmembrane</keyword>
<keyword evidence="2" id="KW-1133">Transmembrane helix</keyword>
<protein>
    <recommendedName>
        <fullName evidence="7">Membrane fusion protein</fullName>
    </recommendedName>
</protein>
<dbReference type="RefSeq" id="WP_194699880.1">
    <property type="nucleotide sequence ID" value="NZ_JADKNH010000001.1"/>
</dbReference>
<keyword evidence="6" id="KW-1185">Reference proteome</keyword>
<gene>
    <name evidence="5" type="ORF">ISU02_00815</name>
</gene>
<feature type="region of interest" description="Disordered" evidence="1">
    <location>
        <begin position="98"/>
        <end position="129"/>
    </location>
</feature>
<evidence type="ECO:0000313" key="6">
    <source>
        <dbReference type="Proteomes" id="UP000614200"/>
    </source>
</evidence>
<dbReference type="Pfam" id="PF26018">
    <property type="entry name" value="BSH_RND_rel"/>
    <property type="match status" value="1"/>
</dbReference>
<dbReference type="Pfam" id="PF26011">
    <property type="entry name" value="Beta-barrel_RND_rel"/>
    <property type="match status" value="1"/>
</dbReference>
<feature type="domain" description="RND related beta-barrel" evidence="3">
    <location>
        <begin position="276"/>
        <end position="345"/>
    </location>
</feature>
<feature type="compositionally biased region" description="Polar residues" evidence="1">
    <location>
        <begin position="112"/>
        <end position="129"/>
    </location>
</feature>
<evidence type="ECO:0000256" key="1">
    <source>
        <dbReference type="SAM" id="MobiDB-lite"/>
    </source>
</evidence>
<evidence type="ECO:0000313" key="5">
    <source>
        <dbReference type="EMBL" id="MBF4691634.1"/>
    </source>
</evidence>
<dbReference type="InterPro" id="IPR058729">
    <property type="entry name" value="Beta-barrel_RND-rel"/>
</dbReference>
<dbReference type="InterPro" id="IPR058709">
    <property type="entry name" value="BSH_RND-rel"/>
</dbReference>
<evidence type="ECO:0000259" key="4">
    <source>
        <dbReference type="Pfam" id="PF26018"/>
    </source>
</evidence>
<sequence>MAKKKSAKKKRPHYGRIFISLVLVGVIVFFLVKLGLDLFYKEQNSYLVQYGDLDIKDQYQAIVFRNEMVVKTNISGDLKFLAEEGRIVAKGEPVIELYNNGNRGDGEPRPIASSTGENDNPEDQNTPQVTQQKLEYNYNVLEFDIMNLKDQIIFDIKHQNYQEIPALKRDLLLKLEMREKLEGENKFLANRTTSYTQKTVGTGKLKEGQSLVVTAPASGMLTYQLDGYEDVFTIDNIYNINYDEVDALNIVPKHIPSDHVNSDDPVFKIVDHATGYLVVLIDKEEVETYKNVSKVKVKINDEMMDGQVYDVFVSADNAIAVVRVSEAFDQYFDRRIVGCEITRQNYQGLKLHMDSLLTYNNQNGVYVVEKDRTLRFVPVKVIGYDDDYAIVYNEQFYDADLGLVRSVKANQEVVREGAKYKEGDRIN</sequence>
<name>A0ABR9ZMH3_9FIRM</name>